<evidence type="ECO:0000256" key="5">
    <source>
        <dbReference type="ARBA" id="ARBA00022989"/>
    </source>
</evidence>
<dbReference type="EMBL" id="CP086720">
    <property type="protein sequence ID" value="WOO85884.1"/>
    <property type="molecule type" value="Genomic_DNA"/>
</dbReference>
<dbReference type="InterPro" id="IPR013517">
    <property type="entry name" value="FG-GAP"/>
</dbReference>
<accession>A0AAF0YKR7</accession>
<dbReference type="SUPFAM" id="SSF69318">
    <property type="entry name" value="Integrin alpha N-terminal domain"/>
    <property type="match status" value="2"/>
</dbReference>
<dbReference type="Gene3D" id="2.130.10.130">
    <property type="entry name" value="Integrin alpha, N-terminal"/>
    <property type="match status" value="1"/>
</dbReference>
<keyword evidence="12" id="KW-1185">Reference proteome</keyword>
<gene>
    <name evidence="11" type="primary">PFE1445c</name>
    <name evidence="11" type="ORF">LOC62_07G009370</name>
</gene>
<evidence type="ECO:0000256" key="3">
    <source>
        <dbReference type="ARBA" id="ARBA00022692"/>
    </source>
</evidence>
<dbReference type="InterPro" id="IPR024881">
    <property type="entry name" value="Tip"/>
</dbReference>
<feature type="chain" id="PRO_5042273346" evidence="9">
    <location>
        <begin position="20"/>
        <end position="682"/>
    </location>
</feature>
<keyword evidence="6 8" id="KW-0472">Membrane</keyword>
<dbReference type="AlphaFoldDB" id="A0AAF0YKR7"/>
<evidence type="ECO:0000256" key="8">
    <source>
        <dbReference type="SAM" id="Phobius"/>
    </source>
</evidence>
<evidence type="ECO:0000313" key="11">
    <source>
        <dbReference type="EMBL" id="WOO85884.1"/>
    </source>
</evidence>
<organism evidence="11 12">
    <name type="scientific">Vanrija pseudolonga</name>
    <dbReference type="NCBI Taxonomy" id="143232"/>
    <lineage>
        <taxon>Eukaryota</taxon>
        <taxon>Fungi</taxon>
        <taxon>Dikarya</taxon>
        <taxon>Basidiomycota</taxon>
        <taxon>Agaricomycotina</taxon>
        <taxon>Tremellomycetes</taxon>
        <taxon>Trichosporonales</taxon>
        <taxon>Trichosporonaceae</taxon>
        <taxon>Vanrija</taxon>
    </lineage>
</organism>
<sequence length="682" mass="74696">MRLHLALTLTLLAAAEAGALWPFKQKRFTAEALVNAGDLGLKLDGGRVAAIGDADGDQNSDLFVISEDKKKVRLWLWDRANFRYKPGAELSFKEHVRNVVPMDFDADGRLDLLVMMGAVAEGGWWGGGGKPRTDMEIVLSGAGGFGTGDTWPVQSCTAGQPLIFDAEGSLRPSMLAFLREQYQDPVPRVWFNNGTGLEVTTSGIMTPAENACELGDLHSSAYVDIDGDCRPDLVLHCKKARPGEMKLQTWLNNGEAGYKIHQEYDLPAGAQALTFADINRDGAIDLVFPTCAKTFPSRGTGSDCEIHIAYNMQAGLCFTETSQYDRSGKLLKCRGWGDLCTRDSEARFSLRKADKWHTSFTVAELFPDDTGVELMVAQPGNRNVQIPIRAGDFDVDGFPDLLISARNGTGHRKVKVLKNVPCGKGVHGCPTESGRGFVVAGGKGWEALEAITDSTGANWIDLDDDGSLDIMVHRDGKQQITFLQNNFFHDAFFLKAQVLNGACEGTCEPAGGGKKYSALGAGYSGATFKFTVFDTAGRRHAQQVPQLPQTGYQALQSPHTFIGLGRTNNYVENLVVGTSLYAPDDKTTLEAVIPNSQVIVNPPWPLSGDSLYKLKPPVTKRNKEWRTELFLHPGDWIPWVAAAVLGTVVTLGFVVWRLDEREKKEDERERRRALHAINFQAL</sequence>
<feature type="signal peptide" evidence="9">
    <location>
        <begin position="1"/>
        <end position="19"/>
    </location>
</feature>
<comment type="similarity">
    <text evidence="2">Belongs to the TIP family.</text>
</comment>
<dbReference type="InterPro" id="IPR057089">
    <property type="entry name" value="C2_TIP"/>
</dbReference>
<protein>
    <submittedName>
        <fullName evidence="11">T-cell immunomodulatory</fullName>
    </submittedName>
</protein>
<dbReference type="Pfam" id="PF23122">
    <property type="entry name" value="C2_ITFG1"/>
    <property type="match status" value="1"/>
</dbReference>
<evidence type="ECO:0000256" key="2">
    <source>
        <dbReference type="ARBA" id="ARBA00006496"/>
    </source>
</evidence>
<keyword evidence="7" id="KW-0325">Glycoprotein</keyword>
<keyword evidence="5 8" id="KW-1133">Transmembrane helix</keyword>
<evidence type="ECO:0000256" key="6">
    <source>
        <dbReference type="ARBA" id="ARBA00023136"/>
    </source>
</evidence>
<name>A0AAF0YKR7_9TREE</name>
<evidence type="ECO:0000313" key="12">
    <source>
        <dbReference type="Proteomes" id="UP000827549"/>
    </source>
</evidence>
<evidence type="ECO:0000256" key="9">
    <source>
        <dbReference type="SAM" id="SignalP"/>
    </source>
</evidence>
<dbReference type="InterPro" id="IPR028994">
    <property type="entry name" value="Integrin_alpha_N"/>
</dbReference>
<evidence type="ECO:0000256" key="7">
    <source>
        <dbReference type="ARBA" id="ARBA00023180"/>
    </source>
</evidence>
<evidence type="ECO:0000259" key="10">
    <source>
        <dbReference type="Pfam" id="PF23122"/>
    </source>
</evidence>
<dbReference type="PANTHER" id="PTHR13412:SF0">
    <property type="entry name" value="T-CELL IMMUNOMODULATORY PROTEIN"/>
    <property type="match status" value="1"/>
</dbReference>
<feature type="domain" description="T-cell immunomodulatory protein TIP C2" evidence="10">
    <location>
        <begin position="519"/>
        <end position="630"/>
    </location>
</feature>
<dbReference type="PANTHER" id="PTHR13412">
    <property type="entry name" value="T-CELL IMMUNOMODULATORY PROTEIN HOMOLOG"/>
    <property type="match status" value="1"/>
</dbReference>
<keyword evidence="4 9" id="KW-0732">Signal</keyword>
<evidence type="ECO:0000256" key="4">
    <source>
        <dbReference type="ARBA" id="ARBA00022729"/>
    </source>
</evidence>
<reference evidence="11" key="1">
    <citation type="submission" date="2023-10" db="EMBL/GenBank/DDBJ databases">
        <authorList>
            <person name="Noh H."/>
        </authorList>
    </citation>
    <scope>NUCLEOTIDE SEQUENCE</scope>
    <source>
        <strain evidence="11">DUCC4014</strain>
    </source>
</reference>
<dbReference type="Proteomes" id="UP000827549">
    <property type="component" value="Chromosome 7"/>
</dbReference>
<feature type="transmembrane region" description="Helical" evidence="8">
    <location>
        <begin position="636"/>
        <end position="658"/>
    </location>
</feature>
<dbReference type="GO" id="GO:0005886">
    <property type="term" value="C:plasma membrane"/>
    <property type="evidence" value="ECO:0007669"/>
    <property type="project" value="TreeGrafter"/>
</dbReference>
<proteinExistence type="inferred from homology"/>
<comment type="subcellular location">
    <subcellularLocation>
        <location evidence="1">Membrane</location>
        <topology evidence="1">Single-pass type I membrane protein</topology>
    </subcellularLocation>
</comment>
<evidence type="ECO:0000256" key="1">
    <source>
        <dbReference type="ARBA" id="ARBA00004479"/>
    </source>
</evidence>
<keyword evidence="3 8" id="KW-0812">Transmembrane</keyword>
<dbReference type="GeneID" id="87812533"/>
<dbReference type="Pfam" id="PF13517">
    <property type="entry name" value="FG-GAP_3"/>
    <property type="match status" value="2"/>
</dbReference>
<dbReference type="RefSeq" id="XP_062631910.1">
    <property type="nucleotide sequence ID" value="XM_062775926.1"/>
</dbReference>